<sequence>MATKNKNAYAARALALHKKLGGKLSVVSKAKLQTREDWSTLYTPGVGAVSSYLAEHPEKAREYTMRKNTVAVISDGTAVLGLGNIGPIAALPVMEGKAVIFQEMGGIDAIPLVIDEKDPKKIIAIIKALAPTFGGINLEDFAAPHCFEIETALVEALDIPVMHDDQHGTAIVVLAGLINAAKVVKKKMVDMRVVIIGAGAAGTAIAKLLLAAGLANIVVADSQGPLSTKRAGLAGYKKELAKMTNPEKFTTLTNAIAGADVLVGVSGPGTVTADMIKTMADDSIVFALANPIPEIMPDEALKAGVRIIATGRSDFPNQINNALAFPGIFRGALDKKITKITTETKLAAAKAIAGMVKNPTEQEIIPSVMQEGLTKTVARAVK</sequence>
<feature type="active site" description="Proton donor" evidence="5">
    <location>
        <position position="42"/>
    </location>
</feature>
<dbReference type="SUPFAM" id="SSF53223">
    <property type="entry name" value="Aminoacid dehydrogenase-like, N-terminal domain"/>
    <property type="match status" value="1"/>
</dbReference>
<dbReference type="SMART" id="SM00919">
    <property type="entry name" value="Malic_M"/>
    <property type="match status" value="1"/>
</dbReference>
<dbReference type="InterPro" id="IPR045213">
    <property type="entry name" value="Malic_NAD-bd_bact_type"/>
</dbReference>
<accession>A0A1F6DJZ0</accession>
<dbReference type="SMART" id="SM01274">
    <property type="entry name" value="malic"/>
    <property type="match status" value="1"/>
</dbReference>
<evidence type="ECO:0000256" key="6">
    <source>
        <dbReference type="PIRSR" id="PIRSR000106-2"/>
    </source>
</evidence>
<keyword evidence="9" id="KW-0472">Membrane</keyword>
<keyword evidence="3 7" id="KW-0479">Metal-binding</keyword>
<dbReference type="GO" id="GO:0051287">
    <property type="term" value="F:NAD binding"/>
    <property type="evidence" value="ECO:0007669"/>
    <property type="project" value="InterPro"/>
</dbReference>
<keyword evidence="9" id="KW-0812">Transmembrane</keyword>
<reference evidence="12 13" key="1">
    <citation type="journal article" date="2016" name="Nat. Commun.">
        <title>Thousands of microbial genomes shed light on interconnected biogeochemical processes in an aquifer system.</title>
        <authorList>
            <person name="Anantharaman K."/>
            <person name="Brown C.T."/>
            <person name="Hug L.A."/>
            <person name="Sharon I."/>
            <person name="Castelle C.J."/>
            <person name="Probst A.J."/>
            <person name="Thomas B.C."/>
            <person name="Singh A."/>
            <person name="Wilkins M.J."/>
            <person name="Karaoz U."/>
            <person name="Brodie E.L."/>
            <person name="Williams K.H."/>
            <person name="Hubbard S.S."/>
            <person name="Banfield J.F."/>
        </authorList>
    </citation>
    <scope>NUCLEOTIDE SEQUENCE [LARGE SCALE GENOMIC DNA]</scope>
</reference>
<dbReference type="InterPro" id="IPR037062">
    <property type="entry name" value="Malic_N_dom_sf"/>
</dbReference>
<dbReference type="InterPro" id="IPR046346">
    <property type="entry name" value="Aminoacid_DH-like_N_sf"/>
</dbReference>
<dbReference type="InterPro" id="IPR051674">
    <property type="entry name" value="Malate_Decarboxylase"/>
</dbReference>
<dbReference type="InterPro" id="IPR012301">
    <property type="entry name" value="Malic_N_dom"/>
</dbReference>
<dbReference type="InterPro" id="IPR001891">
    <property type="entry name" value="Malic_OxRdtase"/>
</dbReference>
<feature type="binding site" evidence="7">
    <location>
        <position position="139"/>
    </location>
    <ligand>
        <name>a divalent metal cation</name>
        <dbReference type="ChEBI" id="CHEBI:60240"/>
    </ligand>
</feature>
<dbReference type="AlphaFoldDB" id="A0A1F6DJZ0"/>
<evidence type="ECO:0000256" key="9">
    <source>
        <dbReference type="SAM" id="Phobius"/>
    </source>
</evidence>
<gene>
    <name evidence="12" type="ORF">A3C87_03830</name>
</gene>
<evidence type="ECO:0000256" key="4">
    <source>
        <dbReference type="ARBA" id="ARBA00023002"/>
    </source>
</evidence>
<dbReference type="PROSITE" id="PS00331">
    <property type="entry name" value="MALIC_ENZYMES"/>
    <property type="match status" value="1"/>
</dbReference>
<comment type="similarity">
    <text evidence="2 8">Belongs to the malic enzymes family.</text>
</comment>
<protein>
    <submittedName>
        <fullName evidence="12">Malate dehydrogenase</fullName>
    </submittedName>
</protein>
<dbReference type="InterPro" id="IPR012302">
    <property type="entry name" value="Malic_NAD-bd"/>
</dbReference>
<dbReference type="GO" id="GO:0046872">
    <property type="term" value="F:metal ion binding"/>
    <property type="evidence" value="ECO:0007669"/>
    <property type="project" value="UniProtKB-KW"/>
</dbReference>
<dbReference type="InterPro" id="IPR036291">
    <property type="entry name" value="NAD(P)-bd_dom_sf"/>
</dbReference>
<feature type="binding site" evidence="6">
    <location>
        <position position="290"/>
    </location>
    <ligand>
        <name>(S)-malate</name>
        <dbReference type="ChEBI" id="CHEBI:15589"/>
    </ligand>
</feature>
<dbReference type="Gene3D" id="3.40.50.720">
    <property type="entry name" value="NAD(P)-binding Rossmann-like Domain"/>
    <property type="match status" value="1"/>
</dbReference>
<keyword evidence="9" id="KW-1133">Transmembrane helix</keyword>
<dbReference type="PIRSF" id="PIRSF000106">
    <property type="entry name" value="ME"/>
    <property type="match status" value="1"/>
</dbReference>
<dbReference type="CDD" id="cd05311">
    <property type="entry name" value="NAD_bind_2_malic_enz"/>
    <property type="match status" value="1"/>
</dbReference>
<dbReference type="PRINTS" id="PR00072">
    <property type="entry name" value="MALOXRDTASE"/>
</dbReference>
<feature type="domain" description="Malic enzyme N-terminal" evidence="11">
    <location>
        <begin position="21"/>
        <end position="154"/>
    </location>
</feature>
<comment type="cofactor">
    <cofactor evidence="7">
        <name>Mg(2+)</name>
        <dbReference type="ChEBI" id="CHEBI:18420"/>
    </cofactor>
    <cofactor evidence="7">
        <name>Mn(2+)</name>
        <dbReference type="ChEBI" id="CHEBI:29035"/>
    </cofactor>
    <text evidence="7">Divalent metal cations. Prefers magnesium or manganese.</text>
</comment>
<feature type="active site" description="Proton acceptor" evidence="5">
    <location>
        <position position="97"/>
    </location>
</feature>
<evidence type="ECO:0000259" key="11">
    <source>
        <dbReference type="SMART" id="SM01274"/>
    </source>
</evidence>
<dbReference type="Pfam" id="PF00390">
    <property type="entry name" value="malic"/>
    <property type="match status" value="1"/>
</dbReference>
<evidence type="ECO:0000256" key="2">
    <source>
        <dbReference type="ARBA" id="ARBA00008785"/>
    </source>
</evidence>
<dbReference type="Pfam" id="PF03949">
    <property type="entry name" value="Malic_M"/>
    <property type="match status" value="1"/>
</dbReference>
<evidence type="ECO:0000259" key="10">
    <source>
        <dbReference type="SMART" id="SM00919"/>
    </source>
</evidence>
<evidence type="ECO:0000256" key="1">
    <source>
        <dbReference type="ARBA" id="ARBA00001936"/>
    </source>
</evidence>
<organism evidence="12 13">
    <name type="scientific">Candidatus Kaiserbacteria bacterium RIFCSPHIGHO2_02_FULL_49_34</name>
    <dbReference type="NCBI Taxonomy" id="1798491"/>
    <lineage>
        <taxon>Bacteria</taxon>
        <taxon>Candidatus Kaiseribacteriota</taxon>
    </lineage>
</organism>
<dbReference type="GO" id="GO:0004470">
    <property type="term" value="F:malic enzyme activity"/>
    <property type="evidence" value="ECO:0007669"/>
    <property type="project" value="InterPro"/>
</dbReference>
<comment type="caution">
    <text evidence="12">The sequence shown here is derived from an EMBL/GenBank/DDBJ whole genome shotgun (WGS) entry which is preliminary data.</text>
</comment>
<dbReference type="PANTHER" id="PTHR43237">
    <property type="entry name" value="NADP-DEPENDENT MALIC ENZYME"/>
    <property type="match status" value="1"/>
</dbReference>
<dbReference type="Gene3D" id="3.40.50.10380">
    <property type="entry name" value="Malic enzyme, N-terminal domain"/>
    <property type="match status" value="1"/>
</dbReference>
<dbReference type="EMBL" id="MFLE01000015">
    <property type="protein sequence ID" value="OGG61706.1"/>
    <property type="molecule type" value="Genomic_DNA"/>
</dbReference>
<evidence type="ECO:0000313" key="12">
    <source>
        <dbReference type="EMBL" id="OGG61706.1"/>
    </source>
</evidence>
<name>A0A1F6DJZ0_9BACT</name>
<feature type="binding site" evidence="7">
    <location>
        <position position="140"/>
    </location>
    <ligand>
        <name>a divalent metal cation</name>
        <dbReference type="ChEBI" id="CHEBI:60240"/>
    </ligand>
</feature>
<dbReference type="SUPFAM" id="SSF51735">
    <property type="entry name" value="NAD(P)-binding Rossmann-fold domains"/>
    <property type="match status" value="1"/>
</dbReference>
<dbReference type="PANTHER" id="PTHR43237:SF4">
    <property type="entry name" value="NADP-DEPENDENT MALIC ENZYME"/>
    <property type="match status" value="1"/>
</dbReference>
<evidence type="ECO:0000256" key="3">
    <source>
        <dbReference type="ARBA" id="ARBA00022723"/>
    </source>
</evidence>
<evidence type="ECO:0000313" key="13">
    <source>
        <dbReference type="Proteomes" id="UP000176511"/>
    </source>
</evidence>
<dbReference type="Proteomes" id="UP000176511">
    <property type="component" value="Unassembled WGS sequence"/>
</dbReference>
<comment type="cofactor">
    <cofactor evidence="1">
        <name>Mn(2+)</name>
        <dbReference type="ChEBI" id="CHEBI:29035"/>
    </cofactor>
</comment>
<dbReference type="InterPro" id="IPR015884">
    <property type="entry name" value="Malic_enzyme_CS"/>
</dbReference>
<evidence type="ECO:0000256" key="5">
    <source>
        <dbReference type="PIRSR" id="PIRSR000106-1"/>
    </source>
</evidence>
<evidence type="ECO:0000256" key="7">
    <source>
        <dbReference type="PIRSR" id="PIRSR000106-3"/>
    </source>
</evidence>
<dbReference type="GO" id="GO:0016616">
    <property type="term" value="F:oxidoreductase activity, acting on the CH-OH group of donors, NAD or NADP as acceptor"/>
    <property type="evidence" value="ECO:0007669"/>
    <property type="project" value="InterPro"/>
</dbReference>
<feature type="transmembrane region" description="Helical" evidence="9">
    <location>
        <begin position="193"/>
        <end position="219"/>
    </location>
</feature>
<dbReference type="STRING" id="1798491.A3C87_03830"/>
<feature type="domain" description="Malic enzyme NAD-binding" evidence="10">
    <location>
        <begin position="166"/>
        <end position="381"/>
    </location>
</feature>
<feature type="binding site" evidence="6">
    <location>
        <position position="320"/>
    </location>
    <ligand>
        <name>(S)-malate</name>
        <dbReference type="ChEBI" id="CHEBI:15589"/>
    </ligand>
</feature>
<evidence type="ECO:0000256" key="8">
    <source>
        <dbReference type="RuleBase" id="RU003427"/>
    </source>
</evidence>
<feature type="binding site" evidence="7">
    <location>
        <position position="165"/>
    </location>
    <ligand>
        <name>a divalent metal cation</name>
        <dbReference type="ChEBI" id="CHEBI:60240"/>
    </ligand>
</feature>
<keyword evidence="4" id="KW-0560">Oxidoreductase</keyword>
<proteinExistence type="inferred from homology"/>